<evidence type="ECO:0000313" key="2">
    <source>
        <dbReference type="Proteomes" id="UP000792457"/>
    </source>
</evidence>
<proteinExistence type="predicted"/>
<reference evidence="1" key="2">
    <citation type="submission" date="2017-10" db="EMBL/GenBank/DDBJ databases">
        <title>Ladona fulva Genome sequencing and assembly.</title>
        <authorList>
            <person name="Murali S."/>
            <person name="Richards S."/>
            <person name="Bandaranaike D."/>
            <person name="Bellair M."/>
            <person name="Blankenburg K."/>
            <person name="Chao H."/>
            <person name="Dinh H."/>
            <person name="Doddapaneni H."/>
            <person name="Dugan-Rocha S."/>
            <person name="Elkadiri S."/>
            <person name="Gnanaolivu R."/>
            <person name="Hernandez B."/>
            <person name="Skinner E."/>
            <person name="Javaid M."/>
            <person name="Lee S."/>
            <person name="Li M."/>
            <person name="Ming W."/>
            <person name="Munidasa M."/>
            <person name="Muniz J."/>
            <person name="Nguyen L."/>
            <person name="Hughes D."/>
            <person name="Osuji N."/>
            <person name="Pu L.-L."/>
            <person name="Puazo M."/>
            <person name="Qu C."/>
            <person name="Quiroz J."/>
            <person name="Raj R."/>
            <person name="Weissenberger G."/>
            <person name="Xin Y."/>
            <person name="Zou X."/>
            <person name="Han Y."/>
            <person name="Worley K."/>
            <person name="Muzny D."/>
            <person name="Gibbs R."/>
        </authorList>
    </citation>
    <scope>NUCLEOTIDE SEQUENCE</scope>
    <source>
        <strain evidence="1">Sampled in the wild</strain>
    </source>
</reference>
<gene>
    <name evidence="1" type="ORF">J437_LFUL009831</name>
</gene>
<sequence>MLLPPRHYSFHAKAERYIDRKLDRAEALLKQQERRARRKWYHVFGGEEPFETREIHVFLVSYFAGLALGVGTGI</sequence>
<protein>
    <submittedName>
        <fullName evidence="1">Uncharacterized protein</fullName>
    </submittedName>
</protein>
<organism evidence="1 2">
    <name type="scientific">Ladona fulva</name>
    <name type="common">Scarce chaser dragonfly</name>
    <name type="synonym">Libellula fulva</name>
    <dbReference type="NCBI Taxonomy" id="123851"/>
    <lineage>
        <taxon>Eukaryota</taxon>
        <taxon>Metazoa</taxon>
        <taxon>Ecdysozoa</taxon>
        <taxon>Arthropoda</taxon>
        <taxon>Hexapoda</taxon>
        <taxon>Insecta</taxon>
        <taxon>Pterygota</taxon>
        <taxon>Palaeoptera</taxon>
        <taxon>Odonata</taxon>
        <taxon>Epiprocta</taxon>
        <taxon>Anisoptera</taxon>
        <taxon>Libelluloidea</taxon>
        <taxon>Libellulidae</taxon>
        <taxon>Ladona</taxon>
    </lineage>
</organism>
<keyword evidence="2" id="KW-1185">Reference proteome</keyword>
<dbReference type="AlphaFoldDB" id="A0A8K0K8M6"/>
<accession>A0A8K0K8M6</accession>
<reference evidence="1" key="1">
    <citation type="submission" date="2013-04" db="EMBL/GenBank/DDBJ databases">
        <authorList>
            <person name="Qu J."/>
            <person name="Murali S.C."/>
            <person name="Bandaranaike D."/>
            <person name="Bellair M."/>
            <person name="Blankenburg K."/>
            <person name="Chao H."/>
            <person name="Dinh H."/>
            <person name="Doddapaneni H."/>
            <person name="Downs B."/>
            <person name="Dugan-Rocha S."/>
            <person name="Elkadiri S."/>
            <person name="Gnanaolivu R.D."/>
            <person name="Hernandez B."/>
            <person name="Javaid M."/>
            <person name="Jayaseelan J.C."/>
            <person name="Lee S."/>
            <person name="Li M."/>
            <person name="Ming W."/>
            <person name="Munidasa M."/>
            <person name="Muniz J."/>
            <person name="Nguyen L."/>
            <person name="Ongeri F."/>
            <person name="Osuji N."/>
            <person name="Pu L.-L."/>
            <person name="Puazo M."/>
            <person name="Qu C."/>
            <person name="Quiroz J."/>
            <person name="Raj R."/>
            <person name="Weissenberger G."/>
            <person name="Xin Y."/>
            <person name="Zou X."/>
            <person name="Han Y."/>
            <person name="Richards S."/>
            <person name="Worley K."/>
            <person name="Muzny D."/>
            <person name="Gibbs R."/>
        </authorList>
    </citation>
    <scope>NUCLEOTIDE SEQUENCE</scope>
    <source>
        <strain evidence="1">Sampled in the wild</strain>
    </source>
</reference>
<comment type="caution">
    <text evidence="1">The sequence shown here is derived from an EMBL/GenBank/DDBJ whole genome shotgun (WGS) entry which is preliminary data.</text>
</comment>
<dbReference type="EMBL" id="KZ308443">
    <property type="protein sequence ID" value="KAG8229706.1"/>
    <property type="molecule type" value="Genomic_DNA"/>
</dbReference>
<dbReference type="Proteomes" id="UP000792457">
    <property type="component" value="Unassembled WGS sequence"/>
</dbReference>
<dbReference type="OrthoDB" id="163794at2759"/>
<evidence type="ECO:0000313" key="1">
    <source>
        <dbReference type="EMBL" id="KAG8229706.1"/>
    </source>
</evidence>
<name>A0A8K0K8M6_LADFU</name>